<dbReference type="InterPro" id="IPR029063">
    <property type="entry name" value="SAM-dependent_MTases_sf"/>
</dbReference>
<accession>A0A2P2JCL0</accession>
<comment type="similarity">
    <text evidence="1 5">Belongs to the methyltransferase superfamily. METTL16/RlmF family.</text>
</comment>
<keyword evidence="4 6" id="KW-0949">S-adenosyl-L-methionine</keyword>
<evidence type="ECO:0000256" key="2">
    <source>
        <dbReference type="ARBA" id="ARBA00022603"/>
    </source>
</evidence>
<organism evidence="8">
    <name type="scientific">Rhizophora mucronata</name>
    <name type="common">Asiatic mangrove</name>
    <dbReference type="NCBI Taxonomy" id="61149"/>
    <lineage>
        <taxon>Eukaryota</taxon>
        <taxon>Viridiplantae</taxon>
        <taxon>Streptophyta</taxon>
        <taxon>Embryophyta</taxon>
        <taxon>Tracheophyta</taxon>
        <taxon>Spermatophyta</taxon>
        <taxon>Magnoliopsida</taxon>
        <taxon>eudicotyledons</taxon>
        <taxon>Gunneridae</taxon>
        <taxon>Pentapetalae</taxon>
        <taxon>rosids</taxon>
        <taxon>fabids</taxon>
        <taxon>Malpighiales</taxon>
        <taxon>Rhizophoraceae</taxon>
        <taxon>Rhizophora</taxon>
    </lineage>
</organism>
<name>A0A2P2JCL0_RHIMU</name>
<feature type="region of interest" description="Disordered" evidence="7">
    <location>
        <begin position="186"/>
        <end position="220"/>
    </location>
</feature>
<evidence type="ECO:0000256" key="3">
    <source>
        <dbReference type="ARBA" id="ARBA00022679"/>
    </source>
</evidence>
<feature type="region of interest" description="Disordered" evidence="7">
    <location>
        <begin position="1"/>
        <end position="22"/>
    </location>
</feature>
<dbReference type="EMBL" id="GGEC01010684">
    <property type="protein sequence ID" value="MBW91167.1"/>
    <property type="molecule type" value="Transcribed_RNA"/>
</dbReference>
<keyword evidence="2 5" id="KW-0489">Methyltransferase</keyword>
<dbReference type="SUPFAM" id="SSF53335">
    <property type="entry name" value="S-adenosyl-L-methionine-dependent methyltransferases"/>
    <property type="match status" value="1"/>
</dbReference>
<feature type="binding site" evidence="6">
    <location>
        <position position="123"/>
    </location>
    <ligand>
        <name>S-adenosyl-L-methionine</name>
        <dbReference type="ChEBI" id="CHEBI:59789"/>
    </ligand>
</feature>
<proteinExistence type="inferred from homology"/>
<evidence type="ECO:0000256" key="1">
    <source>
        <dbReference type="ARBA" id="ARBA00005878"/>
    </source>
</evidence>
<dbReference type="PIRSF" id="PIRSF037350">
    <property type="entry name" value="Mtase_ZK1128_prd"/>
    <property type="match status" value="1"/>
</dbReference>
<dbReference type="PANTHER" id="PTHR13393">
    <property type="entry name" value="SAM-DEPENDENT METHYLTRANSFERASE"/>
    <property type="match status" value="1"/>
</dbReference>
<sequence>MPSKKSKRKRAERPTIHPKNKYADNPPDFALLASLYPSFTPFVWYTGDGRARIDWTDFNATRELTRVLLLHDHGLNWWIPDGQLCPTVPNRSNYIHWIQDLVSSDIIPKNNTNEKIVRGFDIGTGTNCIYPLLGASLLGWSFVGSDVTDIAVDWAERNVKSNPHVAELIEIRRVQCCHGTLSVEGSHCRESGNGESKVDKSGSVTDEAKPSPSPSFTLKTDLNRNYSGPPVLLGVVRDGEKFDFCMCNPPFFDSMEEAGLNPKTSCGGTPEEMVCPGGENAFISRIIEDSVVLKETFRWYTSMVGRKIILKFLTSKLREMGVTVVKTTEFVQGQTCRWGLAWSFVPPARKIVFPHATEKSNLSFTLEGLQRQFGAIHVLQSIESFFRTFGASCVMNTCLFTVNITASYDQCNAVLKNEATYLKEDASFNTMENISCGSSPHFSLNSLSFQISVFQQIPGTLLVKASLQLRDSTVSGMFSLMVQQLEEILRHKFCKSKAGSN</sequence>
<feature type="binding site" evidence="6">
    <location>
        <position position="91"/>
    </location>
    <ligand>
        <name>S-adenosyl-L-methionine</name>
        <dbReference type="ChEBI" id="CHEBI:59789"/>
    </ligand>
</feature>
<dbReference type="EC" id="2.1.1.-" evidence="5"/>
<evidence type="ECO:0000256" key="7">
    <source>
        <dbReference type="SAM" id="MobiDB-lite"/>
    </source>
</evidence>
<evidence type="ECO:0000256" key="4">
    <source>
        <dbReference type="ARBA" id="ARBA00022691"/>
    </source>
</evidence>
<dbReference type="GO" id="GO:0008168">
    <property type="term" value="F:methyltransferase activity"/>
    <property type="evidence" value="ECO:0007669"/>
    <property type="project" value="UniProtKB-UniRule"/>
</dbReference>
<dbReference type="InterPro" id="IPR017182">
    <property type="entry name" value="METTL16/PsiM"/>
</dbReference>
<protein>
    <recommendedName>
        <fullName evidence="5">U6 small nuclear RNA (adenine-(43)-N(6))-methyltransferase</fullName>
        <ecNumber evidence="5">2.1.1.-</ecNumber>
    </recommendedName>
</protein>
<dbReference type="PANTHER" id="PTHR13393:SF0">
    <property type="entry name" value="RNA N6-ADENOSINE-METHYLTRANSFERASE METTL16"/>
    <property type="match status" value="1"/>
</dbReference>
<dbReference type="GO" id="GO:0070475">
    <property type="term" value="P:rRNA base methylation"/>
    <property type="evidence" value="ECO:0007669"/>
    <property type="project" value="TreeGrafter"/>
</dbReference>
<feature type="binding site" evidence="6">
    <location>
        <position position="248"/>
    </location>
    <ligand>
        <name>S-adenosyl-L-methionine</name>
        <dbReference type="ChEBI" id="CHEBI:59789"/>
    </ligand>
</feature>
<dbReference type="AlphaFoldDB" id="A0A2P2JCL0"/>
<feature type="binding site" evidence="6">
    <location>
        <position position="146"/>
    </location>
    <ligand>
        <name>S-adenosyl-L-methionine</name>
        <dbReference type="ChEBI" id="CHEBI:59789"/>
    </ligand>
</feature>
<feature type="compositionally biased region" description="Basic residues" evidence="7">
    <location>
        <begin position="1"/>
        <end position="20"/>
    </location>
</feature>
<dbReference type="GO" id="GO:0005634">
    <property type="term" value="C:nucleus"/>
    <property type="evidence" value="ECO:0007669"/>
    <property type="project" value="TreeGrafter"/>
</dbReference>
<keyword evidence="3 5" id="KW-0808">Transferase</keyword>
<dbReference type="InterPro" id="IPR010286">
    <property type="entry name" value="METTL16/RlmF"/>
</dbReference>
<dbReference type="Gene3D" id="3.40.50.150">
    <property type="entry name" value="Vaccinia Virus protein VP39"/>
    <property type="match status" value="1"/>
</dbReference>
<evidence type="ECO:0000256" key="6">
    <source>
        <dbReference type="PIRSR" id="PIRSR037350-1"/>
    </source>
</evidence>
<dbReference type="FunFam" id="3.40.50.150:FF:000261">
    <property type="entry name" value="U6 small nuclear RNA (adenine-(43)-N(6))-methyltransferase"/>
    <property type="match status" value="1"/>
</dbReference>
<feature type="compositionally biased region" description="Basic and acidic residues" evidence="7">
    <location>
        <begin position="186"/>
        <end position="200"/>
    </location>
</feature>
<reference evidence="8" key="1">
    <citation type="submission" date="2018-02" db="EMBL/GenBank/DDBJ databases">
        <title>Rhizophora mucronata_Transcriptome.</title>
        <authorList>
            <person name="Meera S.P."/>
            <person name="Sreeshan A."/>
            <person name="Augustine A."/>
        </authorList>
    </citation>
    <scope>NUCLEOTIDE SEQUENCE</scope>
    <source>
        <tissue evidence="8">Leaf</tissue>
    </source>
</reference>
<dbReference type="Pfam" id="PF05971">
    <property type="entry name" value="Methyltransf_10"/>
    <property type="match status" value="2"/>
</dbReference>
<evidence type="ECO:0000256" key="5">
    <source>
        <dbReference type="PIRNR" id="PIRNR037350"/>
    </source>
</evidence>
<evidence type="ECO:0000313" key="8">
    <source>
        <dbReference type="EMBL" id="MBW91167.1"/>
    </source>
</evidence>